<dbReference type="RefSeq" id="XP_010485007.1">
    <property type="nucleotide sequence ID" value="XM_010486705.1"/>
</dbReference>
<keyword evidence="2" id="KW-1185">Reference proteome</keyword>
<proteinExistence type="predicted"/>
<dbReference type="PANTHER" id="PTHR47481">
    <property type="match status" value="1"/>
</dbReference>
<accession>A0ABM0XF30</accession>
<evidence type="ECO:0000313" key="2">
    <source>
        <dbReference type="Proteomes" id="UP000694864"/>
    </source>
</evidence>
<evidence type="ECO:0000256" key="1">
    <source>
        <dbReference type="SAM" id="MobiDB-lite"/>
    </source>
</evidence>
<feature type="compositionally biased region" description="Basic residues" evidence="1">
    <location>
        <begin position="183"/>
        <end position="194"/>
    </location>
</feature>
<protein>
    <submittedName>
        <fullName evidence="3">Uncharacterized protein LOC104763319</fullName>
    </submittedName>
</protein>
<dbReference type="Proteomes" id="UP000694864">
    <property type="component" value="Chromosome 18"/>
</dbReference>
<evidence type="ECO:0000313" key="3">
    <source>
        <dbReference type="RefSeq" id="XP_010485007.1"/>
    </source>
</evidence>
<reference evidence="2" key="1">
    <citation type="journal article" date="2014" name="Nat. Commun.">
        <title>The emerging biofuel crop Camelina sativa retains a highly undifferentiated hexaploid genome structure.</title>
        <authorList>
            <person name="Kagale S."/>
            <person name="Koh C."/>
            <person name="Nixon J."/>
            <person name="Bollina V."/>
            <person name="Clarke W.E."/>
            <person name="Tuteja R."/>
            <person name="Spillane C."/>
            <person name="Robinson S.J."/>
            <person name="Links M.G."/>
            <person name="Clarke C."/>
            <person name="Higgins E.E."/>
            <person name="Huebert T."/>
            <person name="Sharpe A.G."/>
            <person name="Parkin I.A."/>
        </authorList>
    </citation>
    <scope>NUCLEOTIDE SEQUENCE [LARGE SCALE GENOMIC DNA]</scope>
    <source>
        <strain evidence="2">cv. DH55</strain>
    </source>
</reference>
<dbReference type="GeneID" id="104763319"/>
<organism evidence="2 3">
    <name type="scientific">Camelina sativa</name>
    <name type="common">False flax</name>
    <name type="synonym">Myagrum sativum</name>
    <dbReference type="NCBI Taxonomy" id="90675"/>
    <lineage>
        <taxon>Eukaryota</taxon>
        <taxon>Viridiplantae</taxon>
        <taxon>Streptophyta</taxon>
        <taxon>Embryophyta</taxon>
        <taxon>Tracheophyta</taxon>
        <taxon>Spermatophyta</taxon>
        <taxon>Magnoliopsida</taxon>
        <taxon>eudicotyledons</taxon>
        <taxon>Gunneridae</taxon>
        <taxon>Pentapetalae</taxon>
        <taxon>rosids</taxon>
        <taxon>malvids</taxon>
        <taxon>Brassicales</taxon>
        <taxon>Brassicaceae</taxon>
        <taxon>Camelineae</taxon>
        <taxon>Camelina</taxon>
    </lineage>
</organism>
<feature type="region of interest" description="Disordered" evidence="1">
    <location>
        <begin position="177"/>
        <end position="199"/>
    </location>
</feature>
<dbReference type="PANTHER" id="PTHR47481:SF22">
    <property type="entry name" value="RETROTRANSPOSON GAG DOMAIN-CONTAINING PROTEIN"/>
    <property type="match status" value="1"/>
</dbReference>
<gene>
    <name evidence="3" type="primary">LOC104763319</name>
</gene>
<reference evidence="3" key="2">
    <citation type="submission" date="2025-08" db="UniProtKB">
        <authorList>
            <consortium name="RefSeq"/>
        </authorList>
    </citation>
    <scope>IDENTIFICATION</scope>
    <source>
        <tissue evidence="3">Leaf</tissue>
    </source>
</reference>
<name>A0ABM0XF30_CAMSA</name>
<sequence length="224" mass="24791">MAALPNNPTVNTIITNNQTLLHLIMTNVTKLTPTNYLMWKLQVHALVDGHGLLGHLDGSTVAPSPQVTNNNVTTPNPDFVTWQRQDNLIYSALLGSMSLTFDTLATLGKPVAHEEQVDYNLEGLPDEYRLVADQIEGRDVPPTLTYIHERLLNQEAKILSKAASSTFPVSANLATQRNNASHRGGHYNNGKKHYNNNNNSYGTSSNYQYSDWFVPMSIVDTGLT</sequence>